<keyword evidence="2" id="KW-1185">Reference proteome</keyword>
<protein>
    <submittedName>
        <fullName evidence="1">Uncharacterized protein</fullName>
    </submittedName>
</protein>
<gene>
    <name evidence="1" type="ORF">GCM10011494_21860</name>
</gene>
<dbReference type="EMBL" id="BMHK01000013">
    <property type="protein sequence ID" value="GGC02967.1"/>
    <property type="molecule type" value="Genomic_DNA"/>
</dbReference>
<proteinExistence type="predicted"/>
<accession>A0A916X5R0</accession>
<organism evidence="1 2">
    <name type="scientific">Novosphingobium endophyticum</name>
    <dbReference type="NCBI Taxonomy" id="1955250"/>
    <lineage>
        <taxon>Bacteria</taxon>
        <taxon>Pseudomonadati</taxon>
        <taxon>Pseudomonadota</taxon>
        <taxon>Alphaproteobacteria</taxon>
        <taxon>Sphingomonadales</taxon>
        <taxon>Sphingomonadaceae</taxon>
        <taxon>Novosphingobium</taxon>
    </lineage>
</organism>
<name>A0A916X5R0_9SPHN</name>
<reference evidence="1" key="2">
    <citation type="submission" date="2020-09" db="EMBL/GenBank/DDBJ databases">
        <authorList>
            <person name="Sun Q."/>
            <person name="Zhou Y."/>
        </authorList>
    </citation>
    <scope>NUCLEOTIDE SEQUENCE</scope>
    <source>
        <strain evidence="1">CGMCC 1.15095</strain>
    </source>
</reference>
<comment type="caution">
    <text evidence="1">The sequence shown here is derived from an EMBL/GenBank/DDBJ whole genome shotgun (WGS) entry which is preliminary data.</text>
</comment>
<evidence type="ECO:0000313" key="2">
    <source>
        <dbReference type="Proteomes" id="UP000608154"/>
    </source>
</evidence>
<dbReference type="AlphaFoldDB" id="A0A916X5R0"/>
<evidence type="ECO:0000313" key="1">
    <source>
        <dbReference type="EMBL" id="GGC02967.1"/>
    </source>
</evidence>
<reference evidence="1" key="1">
    <citation type="journal article" date="2014" name="Int. J. Syst. Evol. Microbiol.">
        <title>Complete genome sequence of Corynebacterium casei LMG S-19264T (=DSM 44701T), isolated from a smear-ripened cheese.</title>
        <authorList>
            <consortium name="US DOE Joint Genome Institute (JGI-PGF)"/>
            <person name="Walter F."/>
            <person name="Albersmeier A."/>
            <person name="Kalinowski J."/>
            <person name="Ruckert C."/>
        </authorList>
    </citation>
    <scope>NUCLEOTIDE SEQUENCE</scope>
    <source>
        <strain evidence="1">CGMCC 1.15095</strain>
    </source>
</reference>
<dbReference type="Proteomes" id="UP000608154">
    <property type="component" value="Unassembled WGS sequence"/>
</dbReference>
<sequence length="98" mass="10815">MLVAVFGAVEQIAFIFADWRKQGREGGIDFYMAGRAGTASPAQGKQFVDPGIADNLHQRRAVAGLQIPFFTVARRDDDNRHAFISPEKLLADQAPKRT</sequence>